<keyword evidence="3" id="KW-1185">Reference proteome</keyword>
<evidence type="ECO:0000256" key="1">
    <source>
        <dbReference type="SAM" id="Phobius"/>
    </source>
</evidence>
<dbReference type="Proteomes" id="UP001470230">
    <property type="component" value="Unassembled WGS sequence"/>
</dbReference>
<keyword evidence="1" id="KW-0472">Membrane</keyword>
<accession>A0ABR2KWR8</accession>
<sequence length="93" mass="11032">MDPNRKEELYKYEKNARIMYLVGFGLMPLSWLMCWIYASKRKAESEYLAKLANRCFFLFWGAIFIFGVWTAIYHAFWPEMAIIGYSIPTGEPE</sequence>
<dbReference type="EMBL" id="JAPFFF010000003">
    <property type="protein sequence ID" value="KAK8894395.1"/>
    <property type="molecule type" value="Genomic_DNA"/>
</dbReference>
<keyword evidence="1" id="KW-0812">Transmembrane</keyword>
<evidence type="ECO:0000313" key="3">
    <source>
        <dbReference type="Proteomes" id="UP001470230"/>
    </source>
</evidence>
<feature type="transmembrane region" description="Helical" evidence="1">
    <location>
        <begin position="18"/>
        <end position="37"/>
    </location>
</feature>
<comment type="caution">
    <text evidence="2">The sequence shown here is derived from an EMBL/GenBank/DDBJ whole genome shotgun (WGS) entry which is preliminary data.</text>
</comment>
<keyword evidence="1" id="KW-1133">Transmembrane helix</keyword>
<feature type="transmembrane region" description="Helical" evidence="1">
    <location>
        <begin position="57"/>
        <end position="76"/>
    </location>
</feature>
<proteinExistence type="predicted"/>
<name>A0ABR2KWR8_9EUKA</name>
<evidence type="ECO:0008006" key="4">
    <source>
        <dbReference type="Google" id="ProtNLM"/>
    </source>
</evidence>
<organism evidence="2 3">
    <name type="scientific">Tritrichomonas musculus</name>
    <dbReference type="NCBI Taxonomy" id="1915356"/>
    <lineage>
        <taxon>Eukaryota</taxon>
        <taxon>Metamonada</taxon>
        <taxon>Parabasalia</taxon>
        <taxon>Tritrichomonadida</taxon>
        <taxon>Tritrichomonadidae</taxon>
        <taxon>Tritrichomonas</taxon>
    </lineage>
</organism>
<gene>
    <name evidence="2" type="ORF">M9Y10_022830</name>
</gene>
<evidence type="ECO:0000313" key="2">
    <source>
        <dbReference type="EMBL" id="KAK8894395.1"/>
    </source>
</evidence>
<reference evidence="2 3" key="1">
    <citation type="submission" date="2024-04" db="EMBL/GenBank/DDBJ databases">
        <title>Tritrichomonas musculus Genome.</title>
        <authorList>
            <person name="Alves-Ferreira E."/>
            <person name="Grigg M."/>
            <person name="Lorenzi H."/>
            <person name="Galac M."/>
        </authorList>
    </citation>
    <scope>NUCLEOTIDE SEQUENCE [LARGE SCALE GENOMIC DNA]</scope>
    <source>
        <strain evidence="2 3">EAF2021</strain>
    </source>
</reference>
<protein>
    <recommendedName>
        <fullName evidence="4">Gamma-secretase subunit PEN-2</fullName>
    </recommendedName>
</protein>